<reference evidence="14" key="2">
    <citation type="submission" date="2025-09" db="UniProtKB">
        <authorList>
            <consortium name="Ensembl"/>
        </authorList>
    </citation>
    <scope>IDENTIFICATION</scope>
</reference>
<keyword evidence="9 13" id="KW-0333">Golgi apparatus</keyword>
<evidence type="ECO:0000256" key="9">
    <source>
        <dbReference type="ARBA" id="ARBA00023034"/>
    </source>
</evidence>
<comment type="pathway">
    <text evidence="2">Protein modification; protein glycosylation.</text>
</comment>
<evidence type="ECO:0000256" key="2">
    <source>
        <dbReference type="ARBA" id="ARBA00004922"/>
    </source>
</evidence>
<evidence type="ECO:0000256" key="6">
    <source>
        <dbReference type="ARBA" id="ARBA00022692"/>
    </source>
</evidence>
<dbReference type="GO" id="GO:0000139">
    <property type="term" value="C:Golgi membrane"/>
    <property type="evidence" value="ECO:0007669"/>
    <property type="project" value="UniProtKB-SubCell"/>
</dbReference>
<comment type="subcellular location">
    <subcellularLocation>
        <location evidence="1 13">Golgi apparatus membrane</location>
        <topology evidence="1 13">Single-pass type II membrane protein</topology>
    </subcellularLocation>
</comment>
<dbReference type="PANTHER" id="PTHR11214:SF115">
    <property type="entry name" value="HEXOSYLTRANSFERASE"/>
    <property type="match status" value="1"/>
</dbReference>
<reference evidence="14" key="1">
    <citation type="submission" date="2025-08" db="UniProtKB">
        <authorList>
            <consortium name="Ensembl"/>
        </authorList>
    </citation>
    <scope>IDENTIFICATION</scope>
</reference>
<dbReference type="InterPro" id="IPR002659">
    <property type="entry name" value="Glyco_trans_31"/>
</dbReference>
<keyword evidence="11 13" id="KW-0472">Membrane</keyword>
<dbReference type="GeneTree" id="ENSGT00940000164876"/>
<keyword evidence="10" id="KW-0443">Lipid metabolism</keyword>
<protein>
    <recommendedName>
        <fullName evidence="13">Hexosyltransferase</fullName>
        <ecNumber evidence="13">2.4.1.-</ecNumber>
    </recommendedName>
</protein>
<dbReference type="GO" id="GO:0008499">
    <property type="term" value="F:N-acetyl-beta-D-glucosaminide beta-(1,3)-galactosyltransferase activity"/>
    <property type="evidence" value="ECO:0007669"/>
    <property type="project" value="TreeGrafter"/>
</dbReference>
<dbReference type="PANTHER" id="PTHR11214">
    <property type="entry name" value="BETA-1,3-N-ACETYLGLUCOSAMINYLTRANSFERASE"/>
    <property type="match status" value="1"/>
</dbReference>
<dbReference type="GO" id="GO:0006493">
    <property type="term" value="P:protein O-linked glycosylation"/>
    <property type="evidence" value="ECO:0007669"/>
    <property type="project" value="TreeGrafter"/>
</dbReference>
<proteinExistence type="inferred from homology"/>
<dbReference type="Proteomes" id="UP000265020">
    <property type="component" value="Unassembled WGS sequence"/>
</dbReference>
<evidence type="ECO:0000256" key="11">
    <source>
        <dbReference type="ARBA" id="ARBA00023136"/>
    </source>
</evidence>
<dbReference type="FunFam" id="3.90.550.50:FF:000001">
    <property type="entry name" value="Hexosyltransferase"/>
    <property type="match status" value="1"/>
</dbReference>
<evidence type="ECO:0000313" key="14">
    <source>
        <dbReference type="Ensembl" id="ENSCVAP00000022970.1"/>
    </source>
</evidence>
<dbReference type="OMA" id="TEICKDS"/>
<keyword evidence="4 13" id="KW-0328">Glycosyltransferase</keyword>
<dbReference type="Pfam" id="PF01762">
    <property type="entry name" value="Galactosyl_T"/>
    <property type="match status" value="1"/>
</dbReference>
<dbReference type="Ensembl" id="ENSCVAT00000007945.1">
    <property type="protein sequence ID" value="ENSCVAP00000022970.1"/>
    <property type="gene ID" value="ENSCVAG00000005986.1"/>
</dbReference>
<evidence type="ECO:0000256" key="7">
    <source>
        <dbReference type="ARBA" id="ARBA00022968"/>
    </source>
</evidence>
<evidence type="ECO:0000256" key="8">
    <source>
        <dbReference type="ARBA" id="ARBA00022989"/>
    </source>
</evidence>
<evidence type="ECO:0000256" key="3">
    <source>
        <dbReference type="ARBA" id="ARBA00008661"/>
    </source>
</evidence>
<dbReference type="GeneID" id="107090057"/>
<dbReference type="OrthoDB" id="5512589at2759"/>
<keyword evidence="12" id="KW-0325">Glycoprotein</keyword>
<sequence length="384" mass="44293">MGSQEAGSGEEICQRRQFAKDPYHHKSNPFHSWFVGLLALCLLVFVMFFAFSDNTLAWSEKLSLYSQNYVPFNQRPQFKAPPYRVHPKHKLITNAFQKNTKFPSVQPGGLQYHLAYPRNYQFIIDNTEICKDSNPFLVLMVPVKPKDIAARNAIRQTWGKDKVVQSKVVLTLFMLGLEEGADLENLKNENQQHQDLIQSNFIDTYLNLTIKTMVIMDWLATHCPTATYAMKVDSDMFLNIDNLIIMLQKPGIPKVNYLTGMLMWDRPVVRSKESKWYVPEELYPDPKYPTYTLGMGYVFSNDLPAKFVEVSKSIKPFNIEDAYIGMCTKKLGLSPTPPPNPSQFKAYNSRYDRCEFSQIITYILGSSEQLKNYWSDFKKPGPHC</sequence>
<evidence type="ECO:0000256" key="4">
    <source>
        <dbReference type="ARBA" id="ARBA00022676"/>
    </source>
</evidence>
<dbReference type="EC" id="2.4.1.-" evidence="13"/>
<name>A0A3Q2GCT5_CYPVA</name>
<comment type="similarity">
    <text evidence="3 13">Belongs to the glycosyltransferase 31 family.</text>
</comment>
<dbReference type="RefSeq" id="XP_015238703.1">
    <property type="nucleotide sequence ID" value="XM_015383217.1"/>
</dbReference>
<keyword evidence="8 13" id="KW-1133">Transmembrane helix</keyword>
<organism evidence="14 15">
    <name type="scientific">Cyprinodon variegatus</name>
    <name type="common">Sheepshead minnow</name>
    <dbReference type="NCBI Taxonomy" id="28743"/>
    <lineage>
        <taxon>Eukaryota</taxon>
        <taxon>Metazoa</taxon>
        <taxon>Chordata</taxon>
        <taxon>Craniata</taxon>
        <taxon>Vertebrata</taxon>
        <taxon>Euteleostomi</taxon>
        <taxon>Actinopterygii</taxon>
        <taxon>Neopterygii</taxon>
        <taxon>Teleostei</taxon>
        <taxon>Neoteleostei</taxon>
        <taxon>Acanthomorphata</taxon>
        <taxon>Ovalentaria</taxon>
        <taxon>Atherinomorphae</taxon>
        <taxon>Cyprinodontiformes</taxon>
        <taxon>Cyprinodontidae</taxon>
        <taxon>Cyprinodon</taxon>
    </lineage>
</organism>
<dbReference type="STRING" id="28743.ENSCVAP00000022970"/>
<evidence type="ECO:0000313" key="15">
    <source>
        <dbReference type="Proteomes" id="UP000265020"/>
    </source>
</evidence>
<keyword evidence="5" id="KW-0808">Transferase</keyword>
<accession>A0A3Q2GCT5</accession>
<dbReference type="GO" id="GO:0006629">
    <property type="term" value="P:lipid metabolic process"/>
    <property type="evidence" value="ECO:0007669"/>
    <property type="project" value="UniProtKB-KW"/>
</dbReference>
<dbReference type="KEGG" id="cvg:107090057"/>
<feature type="transmembrane region" description="Helical" evidence="13">
    <location>
        <begin position="30"/>
        <end position="51"/>
    </location>
</feature>
<keyword evidence="7 13" id="KW-0735">Signal-anchor</keyword>
<keyword evidence="6 13" id="KW-0812">Transmembrane</keyword>
<evidence type="ECO:0000256" key="10">
    <source>
        <dbReference type="ARBA" id="ARBA00023098"/>
    </source>
</evidence>
<evidence type="ECO:0000256" key="13">
    <source>
        <dbReference type="RuleBase" id="RU363063"/>
    </source>
</evidence>
<dbReference type="AlphaFoldDB" id="A0A3Q2GCT5"/>
<dbReference type="Gene3D" id="3.90.550.50">
    <property type="match status" value="1"/>
</dbReference>
<evidence type="ECO:0000256" key="12">
    <source>
        <dbReference type="ARBA" id="ARBA00023180"/>
    </source>
</evidence>
<evidence type="ECO:0000256" key="1">
    <source>
        <dbReference type="ARBA" id="ARBA00004323"/>
    </source>
</evidence>
<evidence type="ECO:0000256" key="5">
    <source>
        <dbReference type="ARBA" id="ARBA00022679"/>
    </source>
</evidence>
<keyword evidence="15" id="KW-1185">Reference proteome</keyword>